<feature type="active site" description="Charge relay system" evidence="8">
    <location>
        <position position="466"/>
    </location>
</feature>
<dbReference type="InterPro" id="IPR022398">
    <property type="entry name" value="Peptidase_S8_His-AS"/>
</dbReference>
<dbReference type="InterPro" id="IPR023827">
    <property type="entry name" value="Peptidase_S8_Asp-AS"/>
</dbReference>
<comment type="caution">
    <text evidence="14">The sequence shown here is derived from an EMBL/GenBank/DDBJ whole genome shotgun (WGS) entry which is preliminary data.</text>
</comment>
<evidence type="ECO:0000256" key="10">
    <source>
        <dbReference type="SAM" id="MobiDB-lite"/>
    </source>
</evidence>
<dbReference type="Gene3D" id="2.60.40.10">
    <property type="entry name" value="Immunoglobulins"/>
    <property type="match status" value="1"/>
</dbReference>
<feature type="domain" description="Peptidase S8/S53" evidence="12">
    <location>
        <begin position="244"/>
        <end position="500"/>
    </location>
</feature>
<dbReference type="InterPro" id="IPR013783">
    <property type="entry name" value="Ig-like_fold"/>
</dbReference>
<dbReference type="Gene3D" id="3.50.30.30">
    <property type="match status" value="1"/>
</dbReference>
<dbReference type="InterPro" id="IPR023828">
    <property type="entry name" value="Peptidase_S8_Ser-AS"/>
</dbReference>
<dbReference type="Proteomes" id="UP001597338">
    <property type="component" value="Unassembled WGS sequence"/>
</dbReference>
<dbReference type="InterPro" id="IPR000209">
    <property type="entry name" value="Peptidase_S8/S53_dom"/>
</dbReference>
<feature type="active site" description="Charge relay system" evidence="8">
    <location>
        <position position="290"/>
    </location>
</feature>
<dbReference type="PANTHER" id="PTHR43806">
    <property type="entry name" value="PEPTIDASE S8"/>
    <property type="match status" value="1"/>
</dbReference>
<evidence type="ECO:0000259" key="13">
    <source>
        <dbReference type="Pfam" id="PF02225"/>
    </source>
</evidence>
<feature type="domain" description="PA" evidence="13">
    <location>
        <begin position="838"/>
        <end position="914"/>
    </location>
</feature>
<dbReference type="InterPro" id="IPR046450">
    <property type="entry name" value="PA_dom_sf"/>
</dbReference>
<dbReference type="Gene3D" id="3.40.50.200">
    <property type="entry name" value="Peptidase S8/S53 domain"/>
    <property type="match status" value="1"/>
</dbReference>
<feature type="active site" description="Charge relay system" evidence="8">
    <location>
        <position position="253"/>
    </location>
</feature>
<evidence type="ECO:0000256" key="2">
    <source>
        <dbReference type="ARBA" id="ARBA00022512"/>
    </source>
</evidence>
<dbReference type="PROSITE" id="PS00137">
    <property type="entry name" value="SUBTILASE_HIS"/>
    <property type="match status" value="1"/>
</dbReference>
<organism evidence="14 15">
    <name type="scientific">Promicromonospora aerolata</name>
    <dbReference type="NCBI Taxonomy" id="195749"/>
    <lineage>
        <taxon>Bacteria</taxon>
        <taxon>Bacillati</taxon>
        <taxon>Actinomycetota</taxon>
        <taxon>Actinomycetes</taxon>
        <taxon>Micrococcales</taxon>
        <taxon>Promicromonosporaceae</taxon>
        <taxon>Promicromonospora</taxon>
    </lineage>
</organism>
<accession>A0ABW4V485</accession>
<evidence type="ECO:0000256" key="7">
    <source>
        <dbReference type="ARBA" id="ARBA00022825"/>
    </source>
</evidence>
<dbReference type="SUPFAM" id="SSF52743">
    <property type="entry name" value="Subtilisin-like"/>
    <property type="match status" value="1"/>
</dbReference>
<evidence type="ECO:0000259" key="12">
    <source>
        <dbReference type="Pfam" id="PF00082"/>
    </source>
</evidence>
<dbReference type="InterPro" id="IPR036852">
    <property type="entry name" value="Peptidase_S8/S53_dom_sf"/>
</dbReference>
<keyword evidence="4 8" id="KW-0645">Protease</keyword>
<dbReference type="InterPro" id="IPR003137">
    <property type="entry name" value="PA_domain"/>
</dbReference>
<evidence type="ECO:0000256" key="1">
    <source>
        <dbReference type="ARBA" id="ARBA00011073"/>
    </source>
</evidence>
<dbReference type="PANTHER" id="PTHR43806:SF11">
    <property type="entry name" value="CEREVISIN-RELATED"/>
    <property type="match status" value="1"/>
</dbReference>
<evidence type="ECO:0000256" key="4">
    <source>
        <dbReference type="ARBA" id="ARBA00022670"/>
    </source>
</evidence>
<keyword evidence="3" id="KW-0964">Secreted</keyword>
<keyword evidence="7 8" id="KW-0720">Serine protease</keyword>
<feature type="region of interest" description="Disordered" evidence="10">
    <location>
        <begin position="527"/>
        <end position="546"/>
    </location>
</feature>
<feature type="signal peptide" evidence="11">
    <location>
        <begin position="1"/>
        <end position="38"/>
    </location>
</feature>
<dbReference type="SUPFAM" id="SSF52025">
    <property type="entry name" value="PA domain"/>
    <property type="match status" value="1"/>
</dbReference>
<feature type="chain" id="PRO_5046440559" evidence="11">
    <location>
        <begin position="39"/>
        <end position="1285"/>
    </location>
</feature>
<dbReference type="PROSITE" id="PS00136">
    <property type="entry name" value="SUBTILASE_ASP"/>
    <property type="match status" value="1"/>
</dbReference>
<keyword evidence="15" id="KW-1185">Reference proteome</keyword>
<dbReference type="PROSITE" id="PS00138">
    <property type="entry name" value="SUBTILASE_SER"/>
    <property type="match status" value="1"/>
</dbReference>
<proteinExistence type="inferred from homology"/>
<sequence>MNARGRRAVGPGHRPVSRIAVAAASAAALVATSAAALAPGDVAPERAAPRERPTTTVVTLVTGDRVAVTERDGQDLVRVLPAERPGGAPVAFHQVAGEERHLVIPTDVLPLVPEKLDRALFDVKRLVADGRTGDLPVIVQSRGRATARADRPPDWSALGLDPEHTLESIGAVAGDLETTASPGEPASSWALLGALGARGGPTTRSAPSDAGIAKVWLDRRVEPQDADSMPQIGAPQAWDAGHTGEGVTVGVVDTGVDATHPDLDEGVVAAARDFTGSDDTPGTTTDAVGHGTHVASIIAGSGEASDGVNRGVAPGARLLDAQVLTPDGGDTSWVIDGMEWAAEEGADILNLSLGVPGSYTDGTDPASLAVDALSEQYGLLAVAAAGNEGPEHGTIPTLGTASSALTVAAVGDDDRVADFSSVGPRADGALKPDIAAPGVGIVAARAAGTTLDEPVDDLHVAASGTSMAAPHAAGAAAVLQSARPDLTGQELKDVLMASTQHPQPNSVWQEGTGRVWIPRALRQTVTSDPPSLSFGITPYPQDQADPMTSTVTYRNPGDTALELDLSLVVRDEADDVVPDGTVTTSATRLTVPAGGTASVDLTLDPTRVAPGAYGGALVARSGDGDQVRTAVGFVNESEKYDLTIRATDVDGSPATGDDHLVLQNAAEPWDELWVEPEFTDGVATVRLDPGAYYLAGFFEARDQGSPWPTAVTAVADPLVEVAEDLTIELDARGARPLDVTTHRETDDTGKKLLLYRLVDGEYNSTISATYDGYVDDVVAPDFYALPTEQVGDGVEFELVSLTQQRQPVLQVTASRGVGDVPATTVPGSESVTGRDRARLVDAGDGTAGELADARVRGRFALVDQGDVAAQAAAAEAAGAAGLLVRSAGLGTVPGTVEDVGIPVLATDRNTGDRLRRELENRSVRLRILGRDQAAYSVDTVVEREGQVPDEDLTLRAGPSNLATLDMEYRAVGADGQVEVTPVIVRDGRQGVFGLDSELTAPVQRTEYVTAAEGVRWYHQVMPRHTDTWLASAFESEIREYRPGDTASDVWLAQAHHGGFTPPGVGGYGEFGMASAVRDWDTFSFELPLWVDDAGHSMPVALPWVEEADVRMRLWQDDELVLDNDDTFGWHFGLPDEPTRYRLRSDVARSTPWWELSTRVSTEWEFTSAFSDDRTVLPLLQLDYGLSVDGHNRGDRREVLHLSATHQGGSTPSAVEELRLWASADDGENWTPVDVTADGEAGGTDGFTATVRVPRGTEHVSLRAEARDAAGSQVTETVIRAYAVGR</sequence>
<dbReference type="PRINTS" id="PR00723">
    <property type="entry name" value="SUBTILISIN"/>
</dbReference>
<dbReference type="InterPro" id="IPR015500">
    <property type="entry name" value="Peptidase_S8_subtilisin-rel"/>
</dbReference>
<dbReference type="Pfam" id="PF00082">
    <property type="entry name" value="Peptidase_S8"/>
    <property type="match status" value="1"/>
</dbReference>
<keyword evidence="6 8" id="KW-0378">Hydrolase</keyword>
<evidence type="ECO:0000313" key="14">
    <source>
        <dbReference type="EMBL" id="MFD2024413.1"/>
    </source>
</evidence>
<dbReference type="InterPro" id="IPR050131">
    <property type="entry name" value="Peptidase_S8_subtilisin-like"/>
</dbReference>
<name>A0ABW4V485_9MICO</name>
<dbReference type="PROSITE" id="PS51892">
    <property type="entry name" value="SUBTILASE"/>
    <property type="match status" value="1"/>
</dbReference>
<dbReference type="RefSeq" id="WP_377196354.1">
    <property type="nucleotide sequence ID" value="NZ_JBHUHF010000001.1"/>
</dbReference>
<evidence type="ECO:0000256" key="11">
    <source>
        <dbReference type="SAM" id="SignalP"/>
    </source>
</evidence>
<evidence type="ECO:0000256" key="5">
    <source>
        <dbReference type="ARBA" id="ARBA00022729"/>
    </source>
</evidence>
<evidence type="ECO:0000256" key="6">
    <source>
        <dbReference type="ARBA" id="ARBA00022801"/>
    </source>
</evidence>
<keyword evidence="5 11" id="KW-0732">Signal</keyword>
<gene>
    <name evidence="14" type="ORF">ACFSL2_02715</name>
</gene>
<comment type="similarity">
    <text evidence="1 8 9">Belongs to the peptidase S8 family.</text>
</comment>
<evidence type="ECO:0000256" key="9">
    <source>
        <dbReference type="RuleBase" id="RU003355"/>
    </source>
</evidence>
<evidence type="ECO:0000313" key="15">
    <source>
        <dbReference type="Proteomes" id="UP001597338"/>
    </source>
</evidence>
<protein>
    <submittedName>
        <fullName evidence="14">S8 family serine peptidase</fullName>
    </submittedName>
</protein>
<dbReference type="EMBL" id="JBHUHF010000001">
    <property type="protein sequence ID" value="MFD2024413.1"/>
    <property type="molecule type" value="Genomic_DNA"/>
</dbReference>
<dbReference type="Pfam" id="PF02225">
    <property type="entry name" value="PA"/>
    <property type="match status" value="1"/>
</dbReference>
<evidence type="ECO:0000256" key="8">
    <source>
        <dbReference type="PROSITE-ProRule" id="PRU01240"/>
    </source>
</evidence>
<keyword evidence="2" id="KW-0134">Cell wall</keyword>
<evidence type="ECO:0000256" key="3">
    <source>
        <dbReference type="ARBA" id="ARBA00022525"/>
    </source>
</evidence>
<reference evidence="15" key="1">
    <citation type="journal article" date="2019" name="Int. J. Syst. Evol. Microbiol.">
        <title>The Global Catalogue of Microorganisms (GCM) 10K type strain sequencing project: providing services to taxonomists for standard genome sequencing and annotation.</title>
        <authorList>
            <consortium name="The Broad Institute Genomics Platform"/>
            <consortium name="The Broad Institute Genome Sequencing Center for Infectious Disease"/>
            <person name="Wu L."/>
            <person name="Ma J."/>
        </authorList>
    </citation>
    <scope>NUCLEOTIDE SEQUENCE [LARGE SCALE GENOMIC DNA]</scope>
    <source>
        <strain evidence="15">CCM 7043</strain>
    </source>
</reference>